<reference evidence="2" key="1">
    <citation type="journal article" date="2014" name="Int. J. Syst. Evol. Microbiol.">
        <title>Complete genome sequence of Corynebacterium casei LMG S-19264T (=DSM 44701T), isolated from a smear-ripened cheese.</title>
        <authorList>
            <consortium name="US DOE Joint Genome Institute (JGI-PGF)"/>
            <person name="Walter F."/>
            <person name="Albersmeier A."/>
            <person name="Kalinowski J."/>
            <person name="Ruckert C."/>
        </authorList>
    </citation>
    <scope>NUCLEOTIDE SEQUENCE</scope>
    <source>
        <strain evidence="2">NBRC 108769</strain>
    </source>
</reference>
<dbReference type="EMBL" id="BSOH01000023">
    <property type="protein sequence ID" value="GLR18787.1"/>
    <property type="molecule type" value="Genomic_DNA"/>
</dbReference>
<keyword evidence="1" id="KW-0732">Signal</keyword>
<reference evidence="2" key="2">
    <citation type="submission" date="2023-01" db="EMBL/GenBank/DDBJ databases">
        <title>Draft genome sequence of Portibacter lacus strain NBRC 108769.</title>
        <authorList>
            <person name="Sun Q."/>
            <person name="Mori K."/>
        </authorList>
    </citation>
    <scope>NUCLEOTIDE SEQUENCE</scope>
    <source>
        <strain evidence="2">NBRC 108769</strain>
    </source>
</reference>
<sequence>MKRVLAILFSVSVLIALSAFAKKEMKTQEELMEEYIQEKLEETRIEEWEKCIRNTIKDAESYVDSIIYTQVNFNIGDTLRAPGKPMKPAKPFDTLRLDSTPIVPIIKKIKE</sequence>
<name>A0AA37SRQ9_9BACT</name>
<dbReference type="Proteomes" id="UP001156666">
    <property type="component" value="Unassembled WGS sequence"/>
</dbReference>
<protein>
    <submittedName>
        <fullName evidence="2">Uncharacterized protein</fullName>
    </submittedName>
</protein>
<gene>
    <name evidence="2" type="ORF">GCM10007940_34030</name>
</gene>
<proteinExistence type="predicted"/>
<accession>A0AA37SRQ9</accession>
<feature type="signal peptide" evidence="1">
    <location>
        <begin position="1"/>
        <end position="21"/>
    </location>
</feature>
<keyword evidence="3" id="KW-1185">Reference proteome</keyword>
<evidence type="ECO:0000256" key="1">
    <source>
        <dbReference type="SAM" id="SignalP"/>
    </source>
</evidence>
<comment type="caution">
    <text evidence="2">The sequence shown here is derived from an EMBL/GenBank/DDBJ whole genome shotgun (WGS) entry which is preliminary data.</text>
</comment>
<organism evidence="2 3">
    <name type="scientific">Portibacter lacus</name>
    <dbReference type="NCBI Taxonomy" id="1099794"/>
    <lineage>
        <taxon>Bacteria</taxon>
        <taxon>Pseudomonadati</taxon>
        <taxon>Bacteroidota</taxon>
        <taxon>Saprospiria</taxon>
        <taxon>Saprospirales</taxon>
        <taxon>Haliscomenobacteraceae</taxon>
        <taxon>Portibacter</taxon>
    </lineage>
</organism>
<dbReference type="AlphaFoldDB" id="A0AA37SRQ9"/>
<evidence type="ECO:0000313" key="3">
    <source>
        <dbReference type="Proteomes" id="UP001156666"/>
    </source>
</evidence>
<feature type="chain" id="PRO_5041444805" evidence="1">
    <location>
        <begin position="22"/>
        <end position="111"/>
    </location>
</feature>
<dbReference type="RefSeq" id="WP_235292734.1">
    <property type="nucleotide sequence ID" value="NZ_BSOH01000023.1"/>
</dbReference>
<evidence type="ECO:0000313" key="2">
    <source>
        <dbReference type="EMBL" id="GLR18787.1"/>
    </source>
</evidence>